<sequence length="222" mass="24505">MSDDDDAPALSADTLAILQEFYSENHGLTGPDRFTVGEVEEDWRMSQFWYSDETATRLAEELTHTQTPPDLKAPRRSVACVCAPSVYQKLKQGSVLGSDRVAAVVLEFDRRFAAYGTDFVFYDYNEPLALDGAAARSFDVVLADPPYLSEECLSKVSQTVKHLSKGKVLLCTGAVMEKLAGALLGVQVCGFLPQHNRNLSNDFRCFVNYPSRLLDAATPPRV</sequence>
<protein>
    <recommendedName>
        <fullName evidence="6">EEF1A lysine methyltransferase 1</fullName>
        <ecNumber evidence="6">2.1.1.-</ecNumber>
    </recommendedName>
    <alternativeName>
        <fullName evidence="6">N(6)-adenine-specific DNA methyltransferase 2</fullName>
    </alternativeName>
    <alternativeName>
        <fullName evidence="6">Protein-lysine N-methyltransferase N6AMT2</fullName>
    </alternativeName>
</protein>
<dbReference type="Gene3D" id="3.40.50.150">
    <property type="entry name" value="Vaccinia Virus protein VP39"/>
    <property type="match status" value="1"/>
</dbReference>
<name>A0A4Z2EQG4_9TELE</name>
<evidence type="ECO:0000313" key="7">
    <source>
        <dbReference type="EMBL" id="TNN31156.1"/>
    </source>
</evidence>
<evidence type="ECO:0000256" key="6">
    <source>
        <dbReference type="HAMAP-Rule" id="MF_03187"/>
    </source>
</evidence>
<evidence type="ECO:0000256" key="4">
    <source>
        <dbReference type="ARBA" id="ARBA00022679"/>
    </source>
</evidence>
<evidence type="ECO:0000256" key="2">
    <source>
        <dbReference type="ARBA" id="ARBA00022490"/>
    </source>
</evidence>
<dbReference type="OrthoDB" id="206354at2759"/>
<dbReference type="GO" id="GO:0016279">
    <property type="term" value="F:protein-lysine N-methyltransferase activity"/>
    <property type="evidence" value="ECO:0007669"/>
    <property type="project" value="UniProtKB-UniRule"/>
</dbReference>
<evidence type="ECO:0000256" key="3">
    <source>
        <dbReference type="ARBA" id="ARBA00022603"/>
    </source>
</evidence>
<comment type="catalytic activity">
    <reaction evidence="5">
        <text>L-lysyl-[protein] + 3 S-adenosyl-L-methionine = N(6),N(6),N(6)-trimethyl-L-lysyl-[protein] + 3 S-adenosyl-L-homocysteine + 3 H(+)</text>
        <dbReference type="Rhea" id="RHEA:54192"/>
        <dbReference type="Rhea" id="RHEA-COMP:9752"/>
        <dbReference type="Rhea" id="RHEA-COMP:13826"/>
        <dbReference type="ChEBI" id="CHEBI:15378"/>
        <dbReference type="ChEBI" id="CHEBI:29969"/>
        <dbReference type="ChEBI" id="CHEBI:57856"/>
        <dbReference type="ChEBI" id="CHEBI:59789"/>
        <dbReference type="ChEBI" id="CHEBI:61961"/>
    </reaction>
    <physiologicalReaction direction="left-to-right" evidence="5">
        <dbReference type="Rhea" id="RHEA:54193"/>
    </physiologicalReaction>
</comment>
<comment type="caution">
    <text evidence="7">The sequence shown here is derived from an EMBL/GenBank/DDBJ whole genome shotgun (WGS) entry which is preliminary data.</text>
</comment>
<keyword evidence="3 6" id="KW-0489">Methyltransferase</keyword>
<accession>A0A4Z2EQG4</accession>
<dbReference type="InterPro" id="IPR041370">
    <property type="entry name" value="Mlase_EEF1AKMT1/ZCCHC4"/>
</dbReference>
<dbReference type="GO" id="GO:0005737">
    <property type="term" value="C:cytoplasm"/>
    <property type="evidence" value="ECO:0007669"/>
    <property type="project" value="UniProtKB-SubCell"/>
</dbReference>
<gene>
    <name evidence="7" type="primary">N6amt2</name>
    <name evidence="6" type="synonym">EEF1AKMT1</name>
    <name evidence="6" type="synonym">N6AMT2</name>
    <name evidence="7" type="ORF">EYF80_058692</name>
</gene>
<comment type="function">
    <text evidence="6">Protein-lysine methyltransferase that selectively catalyzes the trimethylation of EEF1A at 'Lys-79'.</text>
</comment>
<dbReference type="GO" id="GO:0032259">
    <property type="term" value="P:methylation"/>
    <property type="evidence" value="ECO:0007669"/>
    <property type="project" value="UniProtKB-KW"/>
</dbReference>
<dbReference type="EMBL" id="SRLO01003753">
    <property type="protein sequence ID" value="TNN31156.1"/>
    <property type="molecule type" value="Genomic_DNA"/>
</dbReference>
<dbReference type="PROSITE" id="PS00092">
    <property type="entry name" value="N6_MTASE"/>
    <property type="match status" value="1"/>
</dbReference>
<dbReference type="HAMAP" id="MF_03187">
    <property type="entry name" value="Methyltr_EFM5"/>
    <property type="match status" value="1"/>
</dbReference>
<comment type="similarity">
    <text evidence="6">Belongs to the class I-like SAM-binding methyltransferase superfamily. EFM5 family.</text>
</comment>
<evidence type="ECO:0000256" key="5">
    <source>
        <dbReference type="ARBA" id="ARBA00049497"/>
    </source>
</evidence>
<dbReference type="AlphaFoldDB" id="A0A4Z2EQG4"/>
<dbReference type="PANTHER" id="PTHR13200">
    <property type="entry name" value="EEF1A LYSINE METHYLTRANSFERASE 1"/>
    <property type="match status" value="1"/>
</dbReference>
<dbReference type="InterPro" id="IPR002052">
    <property type="entry name" value="DNA_methylase_N6_adenine_CS"/>
</dbReference>
<dbReference type="GO" id="GO:0003676">
    <property type="term" value="F:nucleic acid binding"/>
    <property type="evidence" value="ECO:0007669"/>
    <property type="project" value="InterPro"/>
</dbReference>
<dbReference type="Proteomes" id="UP000314294">
    <property type="component" value="Unassembled WGS sequence"/>
</dbReference>
<comment type="subcellular location">
    <subcellularLocation>
        <location evidence="1 6">Cytoplasm</location>
    </subcellularLocation>
</comment>
<dbReference type="InterPro" id="IPR019369">
    <property type="entry name" value="Efm5/EEF1AKMT1"/>
</dbReference>
<dbReference type="SUPFAM" id="SSF53335">
    <property type="entry name" value="S-adenosyl-L-methionine-dependent methyltransferases"/>
    <property type="match status" value="1"/>
</dbReference>
<proteinExistence type="inferred from homology"/>
<comment type="caution">
    <text evidence="6">Was originally thought to be an N(6)-adenine-specific DNA methyltransferase based on primary sequence and predicted secondary structure.</text>
</comment>
<evidence type="ECO:0000256" key="1">
    <source>
        <dbReference type="ARBA" id="ARBA00004496"/>
    </source>
</evidence>
<evidence type="ECO:0000313" key="8">
    <source>
        <dbReference type="Proteomes" id="UP000314294"/>
    </source>
</evidence>
<dbReference type="PANTHER" id="PTHR13200:SF0">
    <property type="entry name" value="EEF1A LYSINE METHYLTRANSFERASE 1"/>
    <property type="match status" value="1"/>
</dbReference>
<dbReference type="Pfam" id="PF10237">
    <property type="entry name" value="N6-adenineMlase"/>
    <property type="match status" value="1"/>
</dbReference>
<keyword evidence="8" id="KW-1185">Reference proteome</keyword>
<keyword evidence="4 6" id="KW-0808">Transferase</keyword>
<reference evidence="7 8" key="1">
    <citation type="submission" date="2019-03" db="EMBL/GenBank/DDBJ databases">
        <title>First draft genome of Liparis tanakae, snailfish: a comprehensive survey of snailfish specific genes.</title>
        <authorList>
            <person name="Kim W."/>
            <person name="Song I."/>
            <person name="Jeong J.-H."/>
            <person name="Kim D."/>
            <person name="Kim S."/>
            <person name="Ryu S."/>
            <person name="Song J.Y."/>
            <person name="Lee S.K."/>
        </authorList>
    </citation>
    <scope>NUCLEOTIDE SEQUENCE [LARGE SCALE GENOMIC DNA]</scope>
    <source>
        <tissue evidence="7">Muscle</tissue>
    </source>
</reference>
<organism evidence="7 8">
    <name type="scientific">Liparis tanakae</name>
    <name type="common">Tanaka's snailfish</name>
    <dbReference type="NCBI Taxonomy" id="230148"/>
    <lineage>
        <taxon>Eukaryota</taxon>
        <taxon>Metazoa</taxon>
        <taxon>Chordata</taxon>
        <taxon>Craniata</taxon>
        <taxon>Vertebrata</taxon>
        <taxon>Euteleostomi</taxon>
        <taxon>Actinopterygii</taxon>
        <taxon>Neopterygii</taxon>
        <taxon>Teleostei</taxon>
        <taxon>Neoteleostei</taxon>
        <taxon>Acanthomorphata</taxon>
        <taxon>Eupercaria</taxon>
        <taxon>Perciformes</taxon>
        <taxon>Cottioidei</taxon>
        <taxon>Cottales</taxon>
        <taxon>Liparidae</taxon>
        <taxon>Liparis</taxon>
    </lineage>
</organism>
<dbReference type="EC" id="2.1.1.-" evidence="6"/>
<keyword evidence="2 6" id="KW-0963">Cytoplasm</keyword>
<dbReference type="InterPro" id="IPR029063">
    <property type="entry name" value="SAM-dependent_MTases_sf"/>
</dbReference>